<feature type="compositionally biased region" description="Basic residues" evidence="36">
    <location>
        <begin position="1390"/>
        <end position="1399"/>
    </location>
</feature>
<dbReference type="GO" id="GO:0004674">
    <property type="term" value="F:protein serine/threonine kinase activity"/>
    <property type="evidence" value="ECO:0007669"/>
    <property type="project" value="UniProtKB-KW"/>
</dbReference>
<feature type="region of interest" description="Actin-binding" evidence="34">
    <location>
        <begin position="1069"/>
        <end position="1091"/>
    </location>
</feature>
<evidence type="ECO:0000256" key="11">
    <source>
        <dbReference type="ARBA" id="ARBA00022737"/>
    </source>
</evidence>
<evidence type="ECO:0000259" key="37">
    <source>
        <dbReference type="PROSITE" id="PS50011"/>
    </source>
</evidence>
<dbReference type="Proteomes" id="UP000316079">
    <property type="component" value="Unassembled WGS sequence"/>
</dbReference>
<name>A0A553RCF6_9TELE</name>
<keyword evidence="24 34" id="KW-0009">Actin-binding</keyword>
<dbReference type="PROSITE" id="PS00108">
    <property type="entry name" value="PROTEIN_KINASE_ST"/>
    <property type="match status" value="1"/>
</dbReference>
<evidence type="ECO:0000256" key="19">
    <source>
        <dbReference type="ARBA" id="ARBA00023123"/>
    </source>
</evidence>
<dbReference type="SUPFAM" id="SSF52540">
    <property type="entry name" value="P-loop containing nucleoside triphosphate hydrolases"/>
    <property type="match status" value="1"/>
</dbReference>
<feature type="compositionally biased region" description="Basic residues" evidence="36">
    <location>
        <begin position="1859"/>
        <end position="1870"/>
    </location>
</feature>
<dbReference type="GO" id="GO:0005524">
    <property type="term" value="F:ATP binding"/>
    <property type="evidence" value="ECO:0007669"/>
    <property type="project" value="UniProtKB-UniRule"/>
</dbReference>
<dbReference type="EC" id="2.7.11.1" evidence="5"/>
<evidence type="ECO:0000256" key="21">
    <source>
        <dbReference type="ARBA" id="ARBA00023159"/>
    </source>
</evidence>
<keyword evidence="21" id="KW-0010">Activator</keyword>
<dbReference type="PROSITE" id="PS50011">
    <property type="entry name" value="PROTEIN_KINASE_DOM"/>
    <property type="match status" value="1"/>
</dbReference>
<dbReference type="GO" id="GO:0001917">
    <property type="term" value="C:photoreceptor inner segment"/>
    <property type="evidence" value="ECO:0007669"/>
    <property type="project" value="TreeGrafter"/>
</dbReference>
<dbReference type="Gene3D" id="1.20.5.190">
    <property type="match status" value="1"/>
</dbReference>
<comment type="similarity">
    <text evidence="34">Belongs to the TRAFAC class myosin-kinesin ATPase superfamily. Myosin family.</text>
</comment>
<dbReference type="InterPro" id="IPR001609">
    <property type="entry name" value="Myosin_head_motor_dom-like"/>
</dbReference>
<dbReference type="Gene3D" id="3.30.160.60">
    <property type="entry name" value="Classic Zinc Finger"/>
    <property type="match status" value="3"/>
</dbReference>
<evidence type="ECO:0000256" key="14">
    <source>
        <dbReference type="ARBA" id="ARBA00022771"/>
    </source>
</evidence>
<dbReference type="Pfam" id="PF00063">
    <property type="entry name" value="Myosin_head"/>
    <property type="match status" value="1"/>
</dbReference>
<dbReference type="InterPro" id="IPR017441">
    <property type="entry name" value="Protein_kinase_ATP_BS"/>
</dbReference>
<keyword evidence="20" id="KW-0238">DNA-binding</keyword>
<comment type="similarity">
    <text evidence="29">Belongs to the Sp1 C2H2-type zinc-finger protein family.</text>
</comment>
<feature type="region of interest" description="Disordered" evidence="36">
    <location>
        <begin position="162"/>
        <end position="181"/>
    </location>
</feature>
<sequence length="1885" mass="212751">CPFLDVYLAENLVSRHHLPISPLFFILIGIIKSEVASLPAPDKQILISSSRDEIPNKVVMMSAKPEGWRTLRKPRSQSCITYMAGYGFDLTTANTFSLNGAKPQSVCERAAREMRLSAKTFIPLPALISLPRSPDRQRFQTRRLTHTMPQDRIAFNLNSQNTHSQRNIHKMPRRSQPSSDLQTRRSFYGLYPYKSSMIGLESLADPSSEWDIVETIGKGTYGKVYKVINKKDGSQAAVKVLDPINDVDEEIEAEYNILRSLSNHPNVVKFFGMFYKADELSGGQLWLVLELCNGGSVTDLIKGLLMRGKRLEEPVISYILYGALLGLQHLHNNRIIHRDVKGNNILLTTDGGVKLVDFGVSAQLTSARLRRNTSVGTPFWMAPEVIACEQQYDYSYDARCDVWSLGITAIELADGDPPLAEMHPVKALFKIPRNPSPTLRHPENWCRSFSHFIAQCLIKDFETRPSVTHLLEHPFIKQAHGKDTWLQQQLSGLIQEQQDVGSRTRTRHERINTRKTLIIESSPDDDLVNLEVLDEDTIIGHLQKRYQDLQIYTYVGDILIALNPFQNLSIYSPQFSKLYHGMKRSTNPPHIFATADAAYQSMVTLSKDQCIIISGESGAGKTESAHLIVQHLTFLGKANNRTLREKILQVNPLVEAFGNACTAINDNSSRFGKYLEMKFTPTGAVMGAKISEYLLEKSRVIKQAAGEKNFHIFYYIYAGLYHQDNLRNYRLPNKTAPRYIDCENGKVMQDIISSKPYKEQFDAIQDCFRIIGFTEEEVNSVYRILAAILNTGNIEFTSASSQHQSDKSEVPNSEALDNAAMLLCIGSEELQEALTSHCVVTRGETIIRTNTVDKATDVRDAMSKALAAESGMNVGILDIFGFENFKKNSFEQLCINIANEQIQFYFNQHIFALEQMEYQSEDVDASLVEYEDNRPILDMFLQKPMGLLSLLDEESRFPQATDQTLVDKFQDNLKNKFFWTPKRVELCFGIQHYAGKVLYSVSGFLEKNRDTLPADIVVVLRTSENKLLQQLFSSPLTKTGNLATSRARVTAASRSLPPQLSSGRNKYSLMDLLSKMVVGTPHFVRCIKPNDDRQALRFNTERVVVQLRYTGILETVSIRRQGYSHRVLIPEFVNRYYYLAFRAHQMPEGTKENAVVILEKAKLEHWVLGKTKVFLKYYQVEQLNLLLREVIARVVLMQAYTKGWLGARRYQRERAKRHRAAVVIQSAWRGCVTRQNVKVIKREREEAAVRIQSAYRGYGVRKDYKKTRRSAGEPVPLKRASSGNFLISNHTEDTSGLKTCKESSSNGFLQQKPAFSKQGEDPRVQLNKAENMQNSQIPKGFLPGRLMLYAFRRSGGFSCLLQGVTMRACHRSDPCLSVFVCHAAPAVKLHQRSPRRRGQQPKLLNSPEDSLSFSNSVHVPSAEKSGSSGEQEETQKTGMALSSLSPANALQETQSNDGCKMDLLLKRSFVEGISAEKSYKLLFVFKNIFQTQLCVFCVFHPEEINSRIREARGRLAMAAVAVLRNDTLQAFLQDRTPNSSPENTKHSPLALLAATCNRIGHHHGSSPPDFIQVPYDTTLGSPSRIFHPWSTESNPASTLSSNSTFGLSSKSHLQGSYTSHHELPLTPPADPSYPYDFSPVKMLPCSMQSLQSTCPPTYVPAVTYAAPAPIPPTMPGFVPGHSSLVHQPQRQLSPNPGEDIPWWSLQQGNHVSHPSTLSAHRFPLQRGLVLGHTDFAQYQTQIAALLHTKSPLATARRCRRCRCPNCQSSSSSDEPGKKKQHICHIPGCGKVYGKTSHLKAHLRWHSGERPFVCNWLFCGKSFTRSDELQRHLRTHTGEKRFVCPDCCKRFMRSDHLAKHVKTHQNKKSKSHEKSDYVKREDLRPV</sequence>
<dbReference type="PANTHER" id="PTHR46256">
    <property type="entry name" value="AGAP011099-PA"/>
    <property type="match status" value="1"/>
</dbReference>
<keyword evidence="25" id="KW-0206">Cytoskeleton</keyword>
<dbReference type="GO" id="GO:0048731">
    <property type="term" value="P:system development"/>
    <property type="evidence" value="ECO:0007669"/>
    <property type="project" value="UniProtKB-ARBA"/>
</dbReference>
<dbReference type="SMART" id="SM00242">
    <property type="entry name" value="MYSc"/>
    <property type="match status" value="1"/>
</dbReference>
<keyword evidence="11" id="KW-0677">Repeat</keyword>
<dbReference type="GO" id="GO:0032433">
    <property type="term" value="C:filopodium tip"/>
    <property type="evidence" value="ECO:0007669"/>
    <property type="project" value="TreeGrafter"/>
</dbReference>
<evidence type="ECO:0000256" key="36">
    <source>
        <dbReference type="SAM" id="MobiDB-lite"/>
    </source>
</evidence>
<comment type="catalytic activity">
    <reaction evidence="31">
        <text>L-seryl-[protein] + ATP = O-phospho-L-seryl-[protein] + ADP + H(+)</text>
        <dbReference type="Rhea" id="RHEA:17989"/>
        <dbReference type="Rhea" id="RHEA-COMP:9863"/>
        <dbReference type="Rhea" id="RHEA-COMP:11604"/>
        <dbReference type="ChEBI" id="CHEBI:15378"/>
        <dbReference type="ChEBI" id="CHEBI:29999"/>
        <dbReference type="ChEBI" id="CHEBI:30616"/>
        <dbReference type="ChEBI" id="CHEBI:83421"/>
        <dbReference type="ChEBI" id="CHEBI:456216"/>
        <dbReference type="EC" id="2.7.11.1"/>
    </reaction>
</comment>
<dbReference type="PROSITE" id="PS50157">
    <property type="entry name" value="ZINC_FINGER_C2H2_2"/>
    <property type="match status" value="3"/>
</dbReference>
<evidence type="ECO:0000313" key="41">
    <source>
        <dbReference type="Proteomes" id="UP000316079"/>
    </source>
</evidence>
<feature type="compositionally biased region" description="Polar residues" evidence="36">
    <location>
        <begin position="1407"/>
        <end position="1429"/>
    </location>
</feature>
<feature type="region of interest" description="Disordered" evidence="36">
    <location>
        <begin position="1296"/>
        <end position="1321"/>
    </location>
</feature>
<evidence type="ECO:0000256" key="34">
    <source>
        <dbReference type="PROSITE-ProRule" id="PRU00782"/>
    </source>
</evidence>
<keyword evidence="10" id="KW-0479">Metal-binding</keyword>
<gene>
    <name evidence="40" type="ORF">DNTS_021945</name>
</gene>
<dbReference type="PROSITE" id="PS00107">
    <property type="entry name" value="PROTEIN_KINASE_ATP"/>
    <property type="match status" value="1"/>
</dbReference>
<dbReference type="CDD" id="cd01379">
    <property type="entry name" value="MYSc_Myo3"/>
    <property type="match status" value="1"/>
</dbReference>
<comment type="caution">
    <text evidence="40">The sequence shown here is derived from an EMBL/GenBank/DDBJ whole genome shotgun (WGS) entry which is preliminary data.</text>
</comment>
<dbReference type="FunFam" id="3.30.160.60:FF:000026">
    <property type="entry name" value="Transcription factor Sp3"/>
    <property type="match status" value="1"/>
</dbReference>
<feature type="region of interest" description="Disordered" evidence="36">
    <location>
        <begin position="1859"/>
        <end position="1885"/>
    </location>
</feature>
<evidence type="ECO:0000256" key="8">
    <source>
        <dbReference type="ARBA" id="ARBA00022606"/>
    </source>
</evidence>
<keyword evidence="13 34" id="KW-0547">Nucleotide-binding</keyword>
<dbReference type="OrthoDB" id="6108017at2759"/>
<dbReference type="GO" id="GO:0051491">
    <property type="term" value="P:positive regulation of filopodium assembly"/>
    <property type="evidence" value="ECO:0007669"/>
    <property type="project" value="TreeGrafter"/>
</dbReference>
<dbReference type="GO" id="GO:0005737">
    <property type="term" value="C:cytoplasm"/>
    <property type="evidence" value="ECO:0007669"/>
    <property type="project" value="UniProtKB-ARBA"/>
</dbReference>
<dbReference type="GO" id="GO:0035118">
    <property type="term" value="P:embryonic pectoral fin morphogenesis"/>
    <property type="evidence" value="ECO:0007669"/>
    <property type="project" value="UniProtKB-ARBA"/>
</dbReference>
<evidence type="ECO:0000256" key="15">
    <source>
        <dbReference type="ARBA" id="ARBA00022777"/>
    </source>
</evidence>
<dbReference type="FunFam" id="1.10.510.10:FF:000247">
    <property type="entry name" value="Myosin IIIA"/>
    <property type="match status" value="1"/>
</dbReference>
<dbReference type="EMBL" id="SRMA01025038">
    <property type="protein sequence ID" value="TRY99843.1"/>
    <property type="molecule type" value="Genomic_DNA"/>
</dbReference>
<keyword evidence="6" id="KW-0963">Cytoplasm</keyword>
<feature type="non-terminal residue" evidence="40">
    <location>
        <position position="1"/>
    </location>
</feature>
<evidence type="ECO:0000313" key="40">
    <source>
        <dbReference type="EMBL" id="TRY99843.1"/>
    </source>
</evidence>
<keyword evidence="28" id="KW-0844">Vision</keyword>
<dbReference type="SMART" id="SM00015">
    <property type="entry name" value="IQ"/>
    <property type="match status" value="3"/>
</dbReference>
<dbReference type="GO" id="GO:0007605">
    <property type="term" value="P:sensory perception of sound"/>
    <property type="evidence" value="ECO:0007669"/>
    <property type="project" value="UniProtKB-KW"/>
</dbReference>
<dbReference type="InterPro" id="IPR000048">
    <property type="entry name" value="IQ_motif_EF-hand-BS"/>
</dbReference>
<dbReference type="PROSITE" id="PS50096">
    <property type="entry name" value="IQ"/>
    <property type="match status" value="2"/>
</dbReference>
<evidence type="ECO:0000259" key="39">
    <source>
        <dbReference type="PROSITE" id="PS51456"/>
    </source>
</evidence>
<comment type="catalytic activity">
    <reaction evidence="30">
        <text>L-threonyl-[protein] + ATP = O-phospho-L-threonyl-[protein] + ADP + H(+)</text>
        <dbReference type="Rhea" id="RHEA:46608"/>
        <dbReference type="Rhea" id="RHEA-COMP:11060"/>
        <dbReference type="Rhea" id="RHEA-COMP:11605"/>
        <dbReference type="ChEBI" id="CHEBI:15378"/>
        <dbReference type="ChEBI" id="CHEBI:30013"/>
        <dbReference type="ChEBI" id="CHEBI:30616"/>
        <dbReference type="ChEBI" id="CHEBI:61977"/>
        <dbReference type="ChEBI" id="CHEBI:456216"/>
        <dbReference type="EC" id="2.7.11.1"/>
    </reaction>
</comment>
<evidence type="ECO:0000256" key="26">
    <source>
        <dbReference type="ARBA" id="ARBA00023242"/>
    </source>
</evidence>
<dbReference type="GO" id="GO:0003779">
    <property type="term" value="F:actin binding"/>
    <property type="evidence" value="ECO:0007669"/>
    <property type="project" value="UniProtKB-KW"/>
</dbReference>
<dbReference type="Gene3D" id="3.40.850.10">
    <property type="entry name" value="Kinesin motor domain"/>
    <property type="match status" value="1"/>
</dbReference>
<dbReference type="CDD" id="cd23767">
    <property type="entry name" value="IQCD"/>
    <property type="match status" value="2"/>
</dbReference>
<feature type="domain" description="C2H2-type" evidence="38">
    <location>
        <begin position="1781"/>
        <end position="1810"/>
    </location>
</feature>
<evidence type="ECO:0000256" key="12">
    <source>
        <dbReference type="ARBA" id="ARBA00022740"/>
    </source>
</evidence>
<dbReference type="Gene3D" id="1.10.510.10">
    <property type="entry name" value="Transferase(Phosphotransferase) domain 1"/>
    <property type="match status" value="1"/>
</dbReference>
<comment type="similarity">
    <text evidence="4">In the C-terminal section; belongs to the TRAFAC class myosin-kinesin ATPase superfamily. Myosin family.</text>
</comment>
<dbReference type="GO" id="GO:0003677">
    <property type="term" value="F:DNA binding"/>
    <property type="evidence" value="ECO:0007669"/>
    <property type="project" value="UniProtKB-KW"/>
</dbReference>
<keyword evidence="9" id="KW-0808">Transferase</keyword>
<evidence type="ECO:0000256" key="18">
    <source>
        <dbReference type="ARBA" id="ARBA00023015"/>
    </source>
</evidence>
<dbReference type="GO" id="GO:0008270">
    <property type="term" value="F:zinc ion binding"/>
    <property type="evidence" value="ECO:0007669"/>
    <property type="project" value="UniProtKB-KW"/>
</dbReference>
<evidence type="ECO:0000256" key="32">
    <source>
        <dbReference type="ARBA" id="ARBA00061128"/>
    </source>
</evidence>
<dbReference type="Gene3D" id="1.20.120.720">
    <property type="entry name" value="Myosin VI head, motor domain, U50 subdomain"/>
    <property type="match status" value="1"/>
</dbReference>
<keyword evidence="7" id="KW-0723">Serine/threonine-protein kinase</keyword>
<feature type="domain" description="Myosin motor" evidence="39">
    <location>
        <begin position="522"/>
        <end position="1188"/>
    </location>
</feature>
<dbReference type="InterPro" id="IPR036083">
    <property type="entry name" value="MYSc_Myo3"/>
</dbReference>
<evidence type="ECO:0000256" key="16">
    <source>
        <dbReference type="ARBA" id="ARBA00022833"/>
    </source>
</evidence>
<keyword evidence="19 34" id="KW-0518">Myosin</keyword>
<dbReference type="InterPro" id="IPR011009">
    <property type="entry name" value="Kinase-like_dom_sf"/>
</dbReference>
<dbReference type="SUPFAM" id="SSF57667">
    <property type="entry name" value="beta-beta-alpha zinc fingers"/>
    <property type="match status" value="2"/>
</dbReference>
<dbReference type="Gene3D" id="6.20.240.20">
    <property type="match status" value="1"/>
</dbReference>
<evidence type="ECO:0000256" key="10">
    <source>
        <dbReference type="ARBA" id="ARBA00022723"/>
    </source>
</evidence>
<evidence type="ECO:0000256" key="33">
    <source>
        <dbReference type="PROSITE-ProRule" id="PRU00042"/>
    </source>
</evidence>
<comment type="subcellular location">
    <subcellularLocation>
        <location evidence="3">Cell projection</location>
        <location evidence="3">Stereocilium</location>
    </subcellularLocation>
    <subcellularLocation>
        <location evidence="2">Cytoplasm</location>
        <location evidence="2">Cytoskeleton</location>
    </subcellularLocation>
    <subcellularLocation>
        <location evidence="1">Nucleus</location>
    </subcellularLocation>
</comment>
<reference evidence="40 41" key="1">
    <citation type="journal article" date="2019" name="Sci. Data">
        <title>Hybrid genome assembly and annotation of Danionella translucida.</title>
        <authorList>
            <person name="Kadobianskyi M."/>
            <person name="Schulze L."/>
            <person name="Schuelke M."/>
            <person name="Judkewitz B."/>
        </authorList>
    </citation>
    <scope>NUCLEOTIDE SEQUENCE [LARGE SCALE GENOMIC DNA]</scope>
    <source>
        <strain evidence="40 41">Bolton</strain>
    </source>
</reference>
<evidence type="ECO:0000256" key="13">
    <source>
        <dbReference type="ARBA" id="ARBA00022741"/>
    </source>
</evidence>
<evidence type="ECO:0000256" key="28">
    <source>
        <dbReference type="ARBA" id="ARBA00023305"/>
    </source>
</evidence>
<keyword evidence="12" id="KW-1009">Hearing</keyword>
<evidence type="ECO:0000256" key="23">
    <source>
        <dbReference type="ARBA" id="ARBA00023175"/>
    </source>
</evidence>
<dbReference type="InterPro" id="IPR013087">
    <property type="entry name" value="Znf_C2H2_type"/>
</dbReference>
<evidence type="ECO:0000256" key="1">
    <source>
        <dbReference type="ARBA" id="ARBA00004123"/>
    </source>
</evidence>
<evidence type="ECO:0000256" key="22">
    <source>
        <dbReference type="ARBA" id="ARBA00023163"/>
    </source>
</evidence>
<evidence type="ECO:0000256" key="35">
    <source>
        <dbReference type="PROSITE-ProRule" id="PRU10141"/>
    </source>
</evidence>
<dbReference type="InterPro" id="IPR036961">
    <property type="entry name" value="Kinesin_motor_dom_sf"/>
</dbReference>
<accession>A0A553RCF6</accession>
<dbReference type="GO" id="GO:0032426">
    <property type="term" value="C:stereocilium tip"/>
    <property type="evidence" value="ECO:0007669"/>
    <property type="project" value="TreeGrafter"/>
</dbReference>
<dbReference type="Pfam" id="PF00612">
    <property type="entry name" value="IQ"/>
    <property type="match status" value="2"/>
</dbReference>
<dbReference type="STRING" id="623744.A0A553RCF6"/>
<evidence type="ECO:0000256" key="17">
    <source>
        <dbReference type="ARBA" id="ARBA00022840"/>
    </source>
</evidence>
<dbReference type="Pfam" id="PF00069">
    <property type="entry name" value="Pkinase"/>
    <property type="match status" value="1"/>
</dbReference>
<evidence type="ECO:0000256" key="20">
    <source>
        <dbReference type="ARBA" id="ARBA00023125"/>
    </source>
</evidence>
<feature type="binding site" evidence="34">
    <location>
        <begin position="615"/>
        <end position="622"/>
    </location>
    <ligand>
        <name>ATP</name>
        <dbReference type="ChEBI" id="CHEBI:30616"/>
    </ligand>
</feature>
<dbReference type="InterPro" id="IPR036236">
    <property type="entry name" value="Znf_C2H2_sf"/>
</dbReference>
<evidence type="ECO:0000256" key="7">
    <source>
        <dbReference type="ARBA" id="ARBA00022527"/>
    </source>
</evidence>
<dbReference type="InterPro" id="IPR000719">
    <property type="entry name" value="Prot_kinase_dom"/>
</dbReference>
<dbReference type="PANTHER" id="PTHR46256:SF1">
    <property type="entry name" value="MYOSIN-IIIB"/>
    <property type="match status" value="1"/>
</dbReference>
<proteinExistence type="inferred from homology"/>
<evidence type="ECO:0000256" key="25">
    <source>
        <dbReference type="ARBA" id="ARBA00023212"/>
    </source>
</evidence>
<evidence type="ECO:0000256" key="6">
    <source>
        <dbReference type="ARBA" id="ARBA00022490"/>
    </source>
</evidence>
<evidence type="ECO:0000256" key="27">
    <source>
        <dbReference type="ARBA" id="ARBA00023273"/>
    </source>
</evidence>
<protein>
    <recommendedName>
        <fullName evidence="5">non-specific serine/threonine protein kinase</fullName>
        <ecNumber evidence="5">2.7.11.1</ecNumber>
    </recommendedName>
</protein>
<keyword evidence="8" id="KW-0716">Sensory transduction</keyword>
<evidence type="ECO:0000256" key="5">
    <source>
        <dbReference type="ARBA" id="ARBA00012513"/>
    </source>
</evidence>
<keyword evidence="18" id="KW-0805">Transcription regulation</keyword>
<dbReference type="CDD" id="cd22541">
    <property type="entry name" value="SP5_N"/>
    <property type="match status" value="1"/>
</dbReference>
<evidence type="ECO:0000256" key="31">
    <source>
        <dbReference type="ARBA" id="ARBA00048679"/>
    </source>
</evidence>
<evidence type="ECO:0000256" key="29">
    <source>
        <dbReference type="ARBA" id="ARBA00038409"/>
    </source>
</evidence>
<keyword evidence="27" id="KW-0966">Cell projection</keyword>
<dbReference type="Gene3D" id="1.20.58.530">
    <property type="match status" value="1"/>
</dbReference>
<dbReference type="FunFam" id="1.20.58.530:FF:000010">
    <property type="entry name" value="Myosin IIIA"/>
    <property type="match status" value="1"/>
</dbReference>
<dbReference type="InterPro" id="IPR052409">
    <property type="entry name" value="Myosin-III_kinase_activity"/>
</dbReference>
<dbReference type="PRINTS" id="PR00193">
    <property type="entry name" value="MYOSINHEAVY"/>
</dbReference>
<dbReference type="Pfam" id="PF00096">
    <property type="entry name" value="zf-C2H2"/>
    <property type="match status" value="1"/>
</dbReference>
<dbReference type="SUPFAM" id="SSF56112">
    <property type="entry name" value="Protein kinase-like (PK-like)"/>
    <property type="match status" value="1"/>
</dbReference>
<keyword evidence="26" id="KW-0539">Nucleus</keyword>
<dbReference type="GO" id="GO:0016459">
    <property type="term" value="C:myosin complex"/>
    <property type="evidence" value="ECO:0007669"/>
    <property type="project" value="UniProtKB-KW"/>
</dbReference>
<keyword evidence="22" id="KW-0804">Transcription</keyword>
<dbReference type="SMART" id="SM00355">
    <property type="entry name" value="ZnF_C2H2"/>
    <property type="match status" value="3"/>
</dbReference>
<dbReference type="FunFam" id="3.30.160.60:FF:000061">
    <property type="entry name" value="Transcription factor Sp3"/>
    <property type="match status" value="1"/>
</dbReference>
<evidence type="ECO:0000256" key="9">
    <source>
        <dbReference type="ARBA" id="ARBA00022679"/>
    </source>
</evidence>
<keyword evidence="17 34" id="KW-0067">ATP-binding</keyword>
<keyword evidence="23 34" id="KW-0505">Motor protein</keyword>
<dbReference type="GO" id="GO:0000146">
    <property type="term" value="F:microfilament motor activity"/>
    <property type="evidence" value="ECO:0007669"/>
    <property type="project" value="TreeGrafter"/>
</dbReference>
<dbReference type="Gene3D" id="3.30.200.20">
    <property type="entry name" value="Phosphorylase Kinase, domain 1"/>
    <property type="match status" value="1"/>
</dbReference>
<keyword evidence="41" id="KW-1185">Reference proteome</keyword>
<dbReference type="GO" id="GO:0045743">
    <property type="term" value="P:positive regulation of fibroblast growth factor receptor signaling pathway"/>
    <property type="evidence" value="ECO:0007669"/>
    <property type="project" value="UniProtKB-ARBA"/>
</dbReference>
<feature type="domain" description="Protein kinase" evidence="37">
    <location>
        <begin position="210"/>
        <end position="476"/>
    </location>
</feature>
<feature type="compositionally biased region" description="Basic and acidic residues" evidence="36">
    <location>
        <begin position="1871"/>
        <end position="1885"/>
    </location>
</feature>
<dbReference type="GO" id="GO:0007601">
    <property type="term" value="P:visual perception"/>
    <property type="evidence" value="ECO:0007669"/>
    <property type="project" value="UniProtKB-KW"/>
</dbReference>
<dbReference type="FunFam" id="3.30.160.60:FF:000014">
    <property type="entry name" value="Transcription factor Sp3"/>
    <property type="match status" value="1"/>
</dbReference>
<feature type="domain" description="C2H2-type" evidence="38">
    <location>
        <begin position="1841"/>
        <end position="1868"/>
    </location>
</feature>
<dbReference type="PROSITE" id="PS51456">
    <property type="entry name" value="MYOSIN_MOTOR"/>
    <property type="match status" value="1"/>
</dbReference>
<comment type="similarity">
    <text evidence="32">In the N-terminal section; belongs to the protein kinase superfamily. STE Ser/Thr protein kinase family.</text>
</comment>
<dbReference type="GO" id="GO:0005634">
    <property type="term" value="C:nucleus"/>
    <property type="evidence" value="ECO:0007669"/>
    <property type="project" value="UniProtKB-SubCell"/>
</dbReference>
<keyword evidence="14 33" id="KW-0863">Zinc-finger</keyword>
<evidence type="ECO:0000256" key="4">
    <source>
        <dbReference type="ARBA" id="ARBA00006998"/>
    </source>
</evidence>
<evidence type="ECO:0000256" key="24">
    <source>
        <dbReference type="ARBA" id="ARBA00023203"/>
    </source>
</evidence>
<dbReference type="SMART" id="SM00220">
    <property type="entry name" value="S_TKc"/>
    <property type="match status" value="1"/>
</dbReference>
<keyword evidence="15" id="KW-0418">Kinase</keyword>
<dbReference type="InterPro" id="IPR008271">
    <property type="entry name" value="Ser/Thr_kinase_AS"/>
</dbReference>
<keyword evidence="16" id="KW-0862">Zinc</keyword>
<dbReference type="InterPro" id="IPR027417">
    <property type="entry name" value="P-loop_NTPase"/>
</dbReference>
<dbReference type="PROSITE" id="PS00028">
    <property type="entry name" value="ZINC_FINGER_C2H2_1"/>
    <property type="match status" value="3"/>
</dbReference>
<feature type="binding site" evidence="35">
    <location>
        <position position="239"/>
    </location>
    <ligand>
        <name>ATP</name>
        <dbReference type="ChEBI" id="CHEBI:30616"/>
    </ligand>
</feature>
<dbReference type="GO" id="GO:0030832">
    <property type="term" value="P:regulation of actin filament length"/>
    <property type="evidence" value="ECO:0007669"/>
    <property type="project" value="TreeGrafter"/>
</dbReference>
<organism evidence="40 41">
    <name type="scientific">Danionella cerebrum</name>
    <dbReference type="NCBI Taxonomy" id="2873325"/>
    <lineage>
        <taxon>Eukaryota</taxon>
        <taxon>Metazoa</taxon>
        <taxon>Chordata</taxon>
        <taxon>Craniata</taxon>
        <taxon>Vertebrata</taxon>
        <taxon>Euteleostomi</taxon>
        <taxon>Actinopterygii</taxon>
        <taxon>Neopterygii</taxon>
        <taxon>Teleostei</taxon>
        <taxon>Ostariophysi</taxon>
        <taxon>Cypriniformes</taxon>
        <taxon>Danionidae</taxon>
        <taxon>Danioninae</taxon>
        <taxon>Danionella</taxon>
    </lineage>
</organism>
<dbReference type="Gene3D" id="1.10.10.820">
    <property type="match status" value="1"/>
</dbReference>
<feature type="region of interest" description="Disordered" evidence="36">
    <location>
        <begin position="1390"/>
        <end position="1440"/>
    </location>
</feature>
<evidence type="ECO:0000259" key="38">
    <source>
        <dbReference type="PROSITE" id="PS50157"/>
    </source>
</evidence>
<evidence type="ECO:0000256" key="30">
    <source>
        <dbReference type="ARBA" id="ARBA00047899"/>
    </source>
</evidence>
<feature type="domain" description="C2H2-type" evidence="38">
    <location>
        <begin position="1811"/>
        <end position="1840"/>
    </location>
</feature>
<evidence type="ECO:0000256" key="2">
    <source>
        <dbReference type="ARBA" id="ARBA00004245"/>
    </source>
</evidence>
<evidence type="ECO:0000256" key="3">
    <source>
        <dbReference type="ARBA" id="ARBA00004645"/>
    </source>
</evidence>